<feature type="region of interest" description="Disordered" evidence="2">
    <location>
        <begin position="51"/>
        <end position="76"/>
    </location>
</feature>
<dbReference type="PANTHER" id="PTHR31184:SF2">
    <property type="entry name" value="HUNTINGTIN-INTERACTING PROTEIN K"/>
    <property type="match status" value="1"/>
</dbReference>
<dbReference type="AlphaFoldDB" id="A0A5N4E6M4"/>
<dbReference type="PANTHER" id="PTHR31184">
    <property type="entry name" value="HUNTINGTIN-INTERACTING PROTEIN K FAMILY MEMBER"/>
    <property type="match status" value="1"/>
</dbReference>
<protein>
    <submittedName>
        <fullName evidence="4">Huntingtin-interacting protein K</fullName>
    </submittedName>
</protein>
<dbReference type="GO" id="GO:0050821">
    <property type="term" value="P:protein stabilization"/>
    <property type="evidence" value="ECO:0007669"/>
    <property type="project" value="TreeGrafter"/>
</dbReference>
<evidence type="ECO:0000259" key="3">
    <source>
        <dbReference type="Pfam" id="PF19026"/>
    </source>
</evidence>
<evidence type="ECO:0000256" key="2">
    <source>
        <dbReference type="SAM" id="MobiDB-lite"/>
    </source>
</evidence>
<organism evidence="4 5">
    <name type="scientific">Camelus dromedarius</name>
    <name type="common">Dromedary</name>
    <name type="synonym">Arabian camel</name>
    <dbReference type="NCBI Taxonomy" id="9838"/>
    <lineage>
        <taxon>Eukaryota</taxon>
        <taxon>Metazoa</taxon>
        <taxon>Chordata</taxon>
        <taxon>Craniata</taxon>
        <taxon>Vertebrata</taxon>
        <taxon>Euteleostomi</taxon>
        <taxon>Mammalia</taxon>
        <taxon>Eutheria</taxon>
        <taxon>Laurasiatheria</taxon>
        <taxon>Artiodactyla</taxon>
        <taxon>Tylopoda</taxon>
        <taxon>Camelidae</taxon>
        <taxon>Camelus</taxon>
    </lineage>
</organism>
<evidence type="ECO:0000313" key="4">
    <source>
        <dbReference type="EMBL" id="KAB1278676.1"/>
    </source>
</evidence>
<reference evidence="4 5" key="1">
    <citation type="journal article" date="2019" name="Mol. Ecol. Resour.">
        <title>Improving Illumina assemblies with Hi-C and long reads: an example with the North African dromedary.</title>
        <authorList>
            <person name="Elbers J.P."/>
            <person name="Rogers M.F."/>
            <person name="Perelman P.L."/>
            <person name="Proskuryakova A.A."/>
            <person name="Serdyukova N.A."/>
            <person name="Johnson W.E."/>
            <person name="Horin P."/>
            <person name="Corander J."/>
            <person name="Murphy D."/>
            <person name="Burger P.A."/>
        </authorList>
    </citation>
    <scope>NUCLEOTIDE SEQUENCE [LARGE SCALE GENOMIC DNA]</scope>
    <source>
        <strain evidence="4">Drom800</strain>
        <tissue evidence="4">Blood</tissue>
    </source>
</reference>
<keyword evidence="5" id="KW-1185">Reference proteome</keyword>
<dbReference type="CDD" id="cd14361">
    <property type="entry name" value="UBA_HYPK"/>
    <property type="match status" value="1"/>
</dbReference>
<dbReference type="InterPro" id="IPR044034">
    <property type="entry name" value="NAC-like_UBA"/>
</dbReference>
<dbReference type="EMBL" id="JWIN03000005">
    <property type="protein sequence ID" value="KAB1278676.1"/>
    <property type="molecule type" value="Genomic_DNA"/>
</dbReference>
<feature type="coiled-coil region" evidence="1">
    <location>
        <begin position="15"/>
        <end position="49"/>
    </location>
</feature>
<name>A0A5N4E6M4_CAMDR</name>
<evidence type="ECO:0000256" key="1">
    <source>
        <dbReference type="SAM" id="Coils"/>
    </source>
</evidence>
<feature type="domain" description="Nascent polypeptide-associated complex subunit alpha-like UBA" evidence="3">
    <location>
        <begin position="25"/>
        <end position="47"/>
    </location>
</feature>
<evidence type="ECO:0000313" key="5">
    <source>
        <dbReference type="Proteomes" id="UP000299084"/>
    </source>
</evidence>
<proteinExistence type="predicted"/>
<accession>A0A5N4E6M4</accession>
<dbReference type="InterPro" id="IPR038922">
    <property type="entry name" value="HYPK_UBA"/>
</dbReference>
<comment type="caution">
    <text evidence="4">The sequence shown here is derived from an EMBL/GenBank/DDBJ whole genome shotgun (WGS) entry which is preliminary data.</text>
</comment>
<dbReference type="InterPro" id="IPR052617">
    <property type="entry name" value="Huntingtin-int_K"/>
</dbReference>
<keyword evidence="1" id="KW-0175">Coiled coil</keyword>
<dbReference type="Pfam" id="PF19026">
    <property type="entry name" value="UBA_HYPK"/>
    <property type="match status" value="1"/>
</dbReference>
<dbReference type="GO" id="GO:0043066">
    <property type="term" value="P:negative regulation of apoptotic process"/>
    <property type="evidence" value="ECO:0007669"/>
    <property type="project" value="TreeGrafter"/>
</dbReference>
<sequence>MTVILDRWSRGQKANQEWEKDLAKVTIKKEDLQLIMTEMEISREAAELELEGTHGQRGRGADCPTPVVLSQTYPLD</sequence>
<gene>
    <name evidence="4" type="ORF">Cadr_000007073</name>
</gene>
<dbReference type="Proteomes" id="UP000299084">
    <property type="component" value="Unassembled WGS sequence"/>
</dbReference>